<keyword evidence="3" id="KW-1185">Reference proteome</keyword>
<accession>A0AAE3VYX7</accession>
<proteinExistence type="predicted"/>
<feature type="chain" id="PRO_5041901793" evidence="1">
    <location>
        <begin position="24"/>
        <end position="285"/>
    </location>
</feature>
<name>A0AAE3VYX7_9ACTN</name>
<evidence type="ECO:0000256" key="1">
    <source>
        <dbReference type="SAM" id="SignalP"/>
    </source>
</evidence>
<sequence length="285" mass="30268">MRIRGVAAVCTALALVAALGALAARHDWGDTLPKVPLVLARACAVTADGQVNLDAHQMANAATIAAVGIRQKMPEYAVIVALATAFQESKLENLTGGDRDSVGLFQQRPSQGWGTPEEILDPRYASAKFYGALKKVKGWEDMRVTDAAQQVQRSAYPEAYEKWAEESEVLTKALLGKATGAVSCTVSGEPEVRGAAAASGLADGINADWGTLRSATAEPDGLTVDVQDDRDGWRYAHWLVSHATDHGVERVLFGGLEWEAEDGTWSPIAGVPAAGTNQVVAKVFR</sequence>
<evidence type="ECO:0000313" key="3">
    <source>
        <dbReference type="Proteomes" id="UP001240236"/>
    </source>
</evidence>
<protein>
    <submittedName>
        <fullName evidence="2">Uncharacterized protein</fullName>
    </submittedName>
</protein>
<organism evidence="2 3">
    <name type="scientific">Catenuloplanes indicus</name>
    <dbReference type="NCBI Taxonomy" id="137267"/>
    <lineage>
        <taxon>Bacteria</taxon>
        <taxon>Bacillati</taxon>
        <taxon>Actinomycetota</taxon>
        <taxon>Actinomycetes</taxon>
        <taxon>Micromonosporales</taxon>
        <taxon>Micromonosporaceae</taxon>
        <taxon>Catenuloplanes</taxon>
    </lineage>
</organism>
<feature type="signal peptide" evidence="1">
    <location>
        <begin position="1"/>
        <end position="23"/>
    </location>
</feature>
<evidence type="ECO:0000313" key="2">
    <source>
        <dbReference type="EMBL" id="MDQ0366275.1"/>
    </source>
</evidence>
<dbReference type="RefSeq" id="WP_370879184.1">
    <property type="nucleotide sequence ID" value="NZ_JAUSUZ010000001.1"/>
</dbReference>
<keyword evidence="1" id="KW-0732">Signal</keyword>
<reference evidence="2 3" key="1">
    <citation type="submission" date="2023-07" db="EMBL/GenBank/DDBJ databases">
        <title>Sequencing the genomes of 1000 actinobacteria strains.</title>
        <authorList>
            <person name="Klenk H.-P."/>
        </authorList>
    </citation>
    <scope>NUCLEOTIDE SEQUENCE [LARGE SCALE GENOMIC DNA]</scope>
    <source>
        <strain evidence="2 3">DSM 44709</strain>
    </source>
</reference>
<dbReference type="EMBL" id="JAUSUZ010000001">
    <property type="protein sequence ID" value="MDQ0366275.1"/>
    <property type="molecule type" value="Genomic_DNA"/>
</dbReference>
<comment type="caution">
    <text evidence="2">The sequence shown here is derived from an EMBL/GenBank/DDBJ whole genome shotgun (WGS) entry which is preliminary data.</text>
</comment>
<dbReference type="AlphaFoldDB" id="A0AAE3VYX7"/>
<gene>
    <name evidence="2" type="ORF">J2S42_002944</name>
</gene>
<dbReference type="Proteomes" id="UP001240236">
    <property type="component" value="Unassembled WGS sequence"/>
</dbReference>